<dbReference type="Proteomes" id="UP000321901">
    <property type="component" value="Unassembled WGS sequence"/>
</dbReference>
<dbReference type="AlphaFoldDB" id="A0A511Z845"/>
<evidence type="ECO:0000313" key="2">
    <source>
        <dbReference type="Proteomes" id="UP000321901"/>
    </source>
</evidence>
<dbReference type="Gene3D" id="2.40.300.10">
    <property type="entry name" value="Head decoration protein D"/>
    <property type="match status" value="1"/>
</dbReference>
<evidence type="ECO:0000313" key="1">
    <source>
        <dbReference type="EMBL" id="GEN83621.1"/>
    </source>
</evidence>
<reference evidence="1 2" key="1">
    <citation type="submission" date="2019-07" db="EMBL/GenBank/DDBJ databases">
        <title>Whole genome shotgun sequence of Sporosarcina luteola NBRC 105378.</title>
        <authorList>
            <person name="Hosoyama A."/>
            <person name="Uohara A."/>
            <person name="Ohji S."/>
            <person name="Ichikawa N."/>
        </authorList>
    </citation>
    <scope>NUCLEOTIDE SEQUENCE [LARGE SCALE GENOMIC DNA]</scope>
    <source>
        <strain evidence="1 2">NBRC 105378</strain>
    </source>
</reference>
<name>A0A511Z845_9BACL</name>
<sequence>MEIVQPYENLLAGFQSHVVTREIVVAPNQELSLGQVFELNAQGQAVAPTEPSDASKAFGIMADAIATGGTAKKSVYYAAGEFNKHKVILPDDADFNAYDQSLGKIGIYLNDVVKAEEAY</sequence>
<gene>
    <name evidence="1" type="ORF">SLU01_19330</name>
</gene>
<dbReference type="Pfam" id="PF02924">
    <property type="entry name" value="HDPD"/>
    <property type="match status" value="1"/>
</dbReference>
<dbReference type="InterPro" id="IPR004195">
    <property type="entry name" value="Head_decoration_D"/>
</dbReference>
<evidence type="ECO:0008006" key="3">
    <source>
        <dbReference type="Google" id="ProtNLM"/>
    </source>
</evidence>
<comment type="caution">
    <text evidence="1">The sequence shown here is derived from an EMBL/GenBank/DDBJ whole genome shotgun (WGS) entry which is preliminary data.</text>
</comment>
<keyword evidence="2" id="KW-1185">Reference proteome</keyword>
<dbReference type="RefSeq" id="WP_147057701.1">
    <property type="nucleotide sequence ID" value="NZ_BJYL01000024.1"/>
</dbReference>
<dbReference type="OrthoDB" id="2971203at2"/>
<accession>A0A511Z845</accession>
<organism evidence="1 2">
    <name type="scientific">Sporosarcina luteola</name>
    <dbReference type="NCBI Taxonomy" id="582850"/>
    <lineage>
        <taxon>Bacteria</taxon>
        <taxon>Bacillati</taxon>
        <taxon>Bacillota</taxon>
        <taxon>Bacilli</taxon>
        <taxon>Bacillales</taxon>
        <taxon>Caryophanaceae</taxon>
        <taxon>Sporosarcina</taxon>
    </lineage>
</organism>
<dbReference type="EMBL" id="BJYL01000024">
    <property type="protein sequence ID" value="GEN83621.1"/>
    <property type="molecule type" value="Genomic_DNA"/>
</dbReference>
<protein>
    <recommendedName>
        <fullName evidence="3">Head decoration protein</fullName>
    </recommendedName>
</protein>
<proteinExistence type="predicted"/>